<protein>
    <submittedName>
        <fullName evidence="2">Uncharacterized protein</fullName>
    </submittedName>
</protein>
<reference evidence="2" key="1">
    <citation type="submission" date="2024-03" db="EMBL/GenBank/DDBJ databases">
        <authorList>
            <consortium name="ELIXIR-Norway"/>
            <consortium name="Elixir Norway"/>
        </authorList>
    </citation>
    <scope>NUCLEOTIDE SEQUENCE</scope>
</reference>
<accession>A0ABP1BLB5</accession>
<feature type="region of interest" description="Disordered" evidence="1">
    <location>
        <begin position="1"/>
        <end position="145"/>
    </location>
</feature>
<proteinExistence type="predicted"/>
<sequence length="145" mass="15834">MQQQQRGSDDDRSSASAAGSFRSSFLQTGDTAESTRKDSHWPIAAQGSFRWENEPGPNQVSPLGRETRPILVSPVGQVAQAKQGQSSRKRNHGQTRSVQCEKIPGKTKSSIGKMNQGKSGQFSGKKRTQISPIRNGTRRNQVTPV</sequence>
<keyword evidence="3" id="KW-1185">Reference proteome</keyword>
<gene>
    <name evidence="2" type="ORF">CSSPJE1EN2_LOCUS18211</name>
</gene>
<dbReference type="EMBL" id="OZ023706">
    <property type="protein sequence ID" value="CAK9875989.1"/>
    <property type="molecule type" value="Genomic_DNA"/>
</dbReference>
<organism evidence="2 3">
    <name type="scientific">Sphagnum jensenii</name>
    <dbReference type="NCBI Taxonomy" id="128206"/>
    <lineage>
        <taxon>Eukaryota</taxon>
        <taxon>Viridiplantae</taxon>
        <taxon>Streptophyta</taxon>
        <taxon>Embryophyta</taxon>
        <taxon>Bryophyta</taxon>
        <taxon>Sphagnophytina</taxon>
        <taxon>Sphagnopsida</taxon>
        <taxon>Sphagnales</taxon>
        <taxon>Sphagnaceae</taxon>
        <taxon>Sphagnum</taxon>
    </lineage>
</organism>
<evidence type="ECO:0000313" key="2">
    <source>
        <dbReference type="EMBL" id="CAK9875989.1"/>
    </source>
</evidence>
<feature type="compositionally biased region" description="Low complexity" evidence="1">
    <location>
        <begin position="14"/>
        <end position="25"/>
    </location>
</feature>
<feature type="compositionally biased region" description="Polar residues" evidence="1">
    <location>
        <begin position="107"/>
        <end position="122"/>
    </location>
</feature>
<dbReference type="Proteomes" id="UP001497522">
    <property type="component" value="Chromosome 5"/>
</dbReference>
<evidence type="ECO:0000256" key="1">
    <source>
        <dbReference type="SAM" id="MobiDB-lite"/>
    </source>
</evidence>
<evidence type="ECO:0000313" key="3">
    <source>
        <dbReference type="Proteomes" id="UP001497522"/>
    </source>
</evidence>
<name>A0ABP1BLB5_9BRYO</name>
<feature type="compositionally biased region" description="Polar residues" evidence="1">
    <location>
        <begin position="129"/>
        <end position="145"/>
    </location>
</feature>